<proteinExistence type="predicted"/>
<evidence type="ECO:0000313" key="3">
    <source>
        <dbReference type="Proteomes" id="UP000308671"/>
    </source>
</evidence>
<sequence>MASNNDDHESVADSDSNAPTIYTPPATIQTSPSTIHTPPSTIYTPASTIIGDDNREDQRAQSPHHSSSVPRPNSTYLIRASSSGRLLTLDSGRLILAKPGDNRGSSIHWKCTGANGWLHFQNAASGCFIGHNFWGNILCTVSWAKEWERFKVKPTPKGGYYLMMPHWSRIWKVGKRGEYLAKLGDEEYGDPRKIGEGEGQIIVWDFIKV</sequence>
<comment type="caution">
    <text evidence="2">The sequence shown here is derived from an EMBL/GenBank/DDBJ whole genome shotgun (WGS) entry which is preliminary data.</text>
</comment>
<feature type="compositionally biased region" description="Low complexity" evidence="1">
    <location>
        <begin position="27"/>
        <end position="45"/>
    </location>
</feature>
<dbReference type="Gene3D" id="2.80.10.50">
    <property type="match status" value="1"/>
</dbReference>
<dbReference type="SUPFAM" id="SSF50405">
    <property type="entry name" value="Actin-crosslinking proteins"/>
    <property type="match status" value="1"/>
</dbReference>
<accession>A0A4S8RCS5</accession>
<protein>
    <recommendedName>
        <fullName evidence="4">Ricin B lectin domain-containing protein</fullName>
    </recommendedName>
</protein>
<name>A0A4S8RCS5_9HELO</name>
<dbReference type="InterPro" id="IPR008999">
    <property type="entry name" value="Actin-crosslinking"/>
</dbReference>
<dbReference type="AlphaFoldDB" id="A0A4S8RCS5"/>
<dbReference type="Proteomes" id="UP000308671">
    <property type="component" value="Unassembled WGS sequence"/>
</dbReference>
<evidence type="ECO:0008006" key="4">
    <source>
        <dbReference type="Google" id="ProtNLM"/>
    </source>
</evidence>
<feature type="region of interest" description="Disordered" evidence="1">
    <location>
        <begin position="56"/>
        <end position="75"/>
    </location>
</feature>
<feature type="region of interest" description="Disordered" evidence="1">
    <location>
        <begin position="1"/>
        <end position="49"/>
    </location>
</feature>
<evidence type="ECO:0000313" key="2">
    <source>
        <dbReference type="EMBL" id="THV55570.1"/>
    </source>
</evidence>
<dbReference type="PANTHER" id="PTHR39697">
    <property type="entry name" value="RICIN B LECTIN DOMAIN-CONTAINING PROTEIN-RELATED"/>
    <property type="match status" value="1"/>
</dbReference>
<dbReference type="EMBL" id="PQXL01000006">
    <property type="protein sequence ID" value="THV55570.1"/>
    <property type="molecule type" value="Genomic_DNA"/>
</dbReference>
<feature type="compositionally biased region" description="Polar residues" evidence="1">
    <location>
        <begin position="60"/>
        <end position="75"/>
    </location>
</feature>
<dbReference type="OrthoDB" id="5289641at2759"/>
<feature type="compositionally biased region" description="Basic and acidic residues" evidence="1">
    <location>
        <begin position="1"/>
        <end position="11"/>
    </location>
</feature>
<dbReference type="PANTHER" id="PTHR39697:SF1">
    <property type="entry name" value="RICIN B LECTIN DOMAIN-CONTAINING PROTEIN"/>
    <property type="match status" value="1"/>
</dbReference>
<evidence type="ECO:0000256" key="1">
    <source>
        <dbReference type="SAM" id="MobiDB-lite"/>
    </source>
</evidence>
<keyword evidence="3" id="KW-1185">Reference proteome</keyword>
<reference evidence="2 3" key="1">
    <citation type="submission" date="2017-12" db="EMBL/GenBank/DDBJ databases">
        <title>Comparative genomics of Botrytis spp.</title>
        <authorList>
            <person name="Valero-Jimenez C.A."/>
            <person name="Tapia P."/>
            <person name="Veloso J."/>
            <person name="Silva-Moreno E."/>
            <person name="Staats M."/>
            <person name="Valdes J.H."/>
            <person name="Van Kan J.A.L."/>
        </authorList>
    </citation>
    <scope>NUCLEOTIDE SEQUENCE [LARGE SCALE GENOMIC DNA]</scope>
    <source>
        <strain evidence="2 3">MUCL435</strain>
    </source>
</reference>
<organism evidence="2 3">
    <name type="scientific">Botrytis galanthina</name>
    <dbReference type="NCBI Taxonomy" id="278940"/>
    <lineage>
        <taxon>Eukaryota</taxon>
        <taxon>Fungi</taxon>
        <taxon>Dikarya</taxon>
        <taxon>Ascomycota</taxon>
        <taxon>Pezizomycotina</taxon>
        <taxon>Leotiomycetes</taxon>
        <taxon>Helotiales</taxon>
        <taxon>Sclerotiniaceae</taxon>
        <taxon>Botrytis</taxon>
    </lineage>
</organism>
<gene>
    <name evidence="2" type="ORF">BGAL_0006g00220</name>
</gene>